<dbReference type="InterPro" id="IPR036852">
    <property type="entry name" value="Peptidase_S8/S53_dom_sf"/>
</dbReference>
<keyword evidence="4 5" id="KW-0720">Serine protease</keyword>
<dbReference type="PROSITE" id="PS00137">
    <property type="entry name" value="SUBTILASE_HIS"/>
    <property type="match status" value="1"/>
</dbReference>
<keyword evidence="11" id="KW-1185">Reference proteome</keyword>
<feature type="signal peptide" evidence="7">
    <location>
        <begin position="1"/>
        <end position="36"/>
    </location>
</feature>
<dbReference type="InterPro" id="IPR023827">
    <property type="entry name" value="Peptidase_S8_Asp-AS"/>
</dbReference>
<dbReference type="InterPro" id="IPR023828">
    <property type="entry name" value="Peptidase_S8_Ser-AS"/>
</dbReference>
<dbReference type="Gene3D" id="3.30.70.80">
    <property type="entry name" value="Peptidase S8 propeptide/proteinase inhibitor I9"/>
    <property type="match status" value="1"/>
</dbReference>
<dbReference type="Pfam" id="PF00082">
    <property type="entry name" value="Peptidase_S8"/>
    <property type="match status" value="1"/>
</dbReference>
<evidence type="ECO:0000256" key="7">
    <source>
        <dbReference type="SAM" id="SignalP"/>
    </source>
</evidence>
<feature type="domain" description="Peptidase S8/S53" evidence="8">
    <location>
        <begin position="166"/>
        <end position="398"/>
    </location>
</feature>
<protein>
    <recommendedName>
        <fullName evidence="12">Serine protease</fullName>
    </recommendedName>
</protein>
<dbReference type="PANTHER" id="PTHR43806">
    <property type="entry name" value="PEPTIDASE S8"/>
    <property type="match status" value="1"/>
</dbReference>
<dbReference type="InterPro" id="IPR037045">
    <property type="entry name" value="S8pro/Inhibitor_I9_sf"/>
</dbReference>
<comment type="caution">
    <text evidence="10">The sequence shown here is derived from an EMBL/GenBank/DDBJ whole genome shotgun (WGS) entry which is preliminary data.</text>
</comment>
<sequence>MANHVSRNKKRRISLAVGAAVAVAGGATLLTLPAGASPAEGTVLGAGAKGAVKGNYIVLLKGGSAAGGSPEATGVRAAADAKSLSAEYGGKVEHTYRSVFKGYSAKGLSAEEARRLAADDKVAKVVQAKEFSGQATQTNPPSWGQDRVDQASGTLNKKYSYPDSAGKGVTVYVIDSGVRISHKDFGSRASYGYDVRDDDATAQDGANHGTHVSGTIAGTKYGIAKKAKIVAVRVLGNDNKGTNADVVAGLDWMTAHAKGKGPAVANMSIGGFQDYAVDTAVKNAVKSGITCVASAGNRSDDAGNGSPARVPEAITVAASDQKDKQTSFSSYGKLVDLYAPGIDVVSASNKSDTAYMAGWGTSMAAPHVSGAAAVYLGEHKTATPAQVAAALTKGATSGAISNATSGTPNKLVRVVK</sequence>
<keyword evidence="7" id="KW-0732">Signal</keyword>
<evidence type="ECO:0000256" key="4">
    <source>
        <dbReference type="ARBA" id="ARBA00022825"/>
    </source>
</evidence>
<dbReference type="InterPro" id="IPR010259">
    <property type="entry name" value="S8pro/Inhibitor_I9"/>
</dbReference>
<feature type="active site" description="Charge relay system" evidence="5">
    <location>
        <position position="175"/>
    </location>
</feature>
<evidence type="ECO:0000256" key="2">
    <source>
        <dbReference type="ARBA" id="ARBA00022670"/>
    </source>
</evidence>
<feature type="domain" description="Inhibitor I9" evidence="9">
    <location>
        <begin position="56"/>
        <end position="127"/>
    </location>
</feature>
<organism evidence="10 11">
    <name type="scientific">Streptomyces axinellae</name>
    <dbReference type="NCBI Taxonomy" id="552788"/>
    <lineage>
        <taxon>Bacteria</taxon>
        <taxon>Bacillati</taxon>
        <taxon>Actinomycetota</taxon>
        <taxon>Actinomycetes</taxon>
        <taxon>Kitasatosporales</taxon>
        <taxon>Streptomycetaceae</taxon>
        <taxon>Streptomyces</taxon>
    </lineage>
</organism>
<dbReference type="PROSITE" id="PS51892">
    <property type="entry name" value="SUBTILASE"/>
    <property type="match status" value="1"/>
</dbReference>
<dbReference type="CDD" id="cd04077">
    <property type="entry name" value="Peptidases_S8_PCSK9_ProteinaseK_like"/>
    <property type="match status" value="1"/>
</dbReference>
<dbReference type="SUPFAM" id="SSF54897">
    <property type="entry name" value="Protease propeptides/inhibitors"/>
    <property type="match status" value="1"/>
</dbReference>
<dbReference type="PROSITE" id="PS00136">
    <property type="entry name" value="SUBTILASE_ASP"/>
    <property type="match status" value="1"/>
</dbReference>
<keyword evidence="3 5" id="KW-0378">Hydrolase</keyword>
<dbReference type="PRINTS" id="PR00723">
    <property type="entry name" value="SUBTILISIN"/>
</dbReference>
<dbReference type="EMBL" id="BAAARJ010000019">
    <property type="protein sequence ID" value="GAA2630426.1"/>
    <property type="molecule type" value="Genomic_DNA"/>
</dbReference>
<name>A0ABP6CX55_9ACTN</name>
<feature type="chain" id="PRO_5046179982" description="Serine protease" evidence="7">
    <location>
        <begin position="37"/>
        <end position="416"/>
    </location>
</feature>
<dbReference type="InterPro" id="IPR050131">
    <property type="entry name" value="Peptidase_S8_subtilisin-like"/>
</dbReference>
<comment type="similarity">
    <text evidence="1 5 6">Belongs to the peptidase S8 family.</text>
</comment>
<evidence type="ECO:0000256" key="3">
    <source>
        <dbReference type="ARBA" id="ARBA00022801"/>
    </source>
</evidence>
<keyword evidence="2 5" id="KW-0645">Protease</keyword>
<dbReference type="SUPFAM" id="SSF52743">
    <property type="entry name" value="Subtilisin-like"/>
    <property type="match status" value="1"/>
</dbReference>
<dbReference type="RefSeq" id="WP_344569089.1">
    <property type="nucleotide sequence ID" value="NZ_BAAARJ010000019.1"/>
</dbReference>
<feature type="active site" description="Charge relay system" evidence="5">
    <location>
        <position position="362"/>
    </location>
</feature>
<evidence type="ECO:0000259" key="9">
    <source>
        <dbReference type="Pfam" id="PF05922"/>
    </source>
</evidence>
<dbReference type="InterPro" id="IPR022398">
    <property type="entry name" value="Peptidase_S8_His-AS"/>
</dbReference>
<evidence type="ECO:0000256" key="5">
    <source>
        <dbReference type="PROSITE-ProRule" id="PRU01240"/>
    </source>
</evidence>
<dbReference type="InterPro" id="IPR015500">
    <property type="entry name" value="Peptidase_S8_subtilisin-rel"/>
</dbReference>
<dbReference type="Proteomes" id="UP001501447">
    <property type="component" value="Unassembled WGS sequence"/>
</dbReference>
<dbReference type="InterPro" id="IPR034193">
    <property type="entry name" value="PCSK9_ProteinaseK-like"/>
</dbReference>
<feature type="active site" description="Charge relay system" evidence="5">
    <location>
        <position position="208"/>
    </location>
</feature>
<evidence type="ECO:0008006" key="12">
    <source>
        <dbReference type="Google" id="ProtNLM"/>
    </source>
</evidence>
<evidence type="ECO:0000313" key="11">
    <source>
        <dbReference type="Proteomes" id="UP001501447"/>
    </source>
</evidence>
<proteinExistence type="inferred from homology"/>
<dbReference type="PROSITE" id="PS00138">
    <property type="entry name" value="SUBTILASE_SER"/>
    <property type="match status" value="1"/>
</dbReference>
<accession>A0ABP6CX55</accession>
<evidence type="ECO:0000256" key="6">
    <source>
        <dbReference type="RuleBase" id="RU003355"/>
    </source>
</evidence>
<evidence type="ECO:0000256" key="1">
    <source>
        <dbReference type="ARBA" id="ARBA00011073"/>
    </source>
</evidence>
<gene>
    <name evidence="10" type="ORF">GCM10009863_52420</name>
</gene>
<dbReference type="PANTHER" id="PTHR43806:SF11">
    <property type="entry name" value="CEREVISIN-RELATED"/>
    <property type="match status" value="1"/>
</dbReference>
<evidence type="ECO:0000313" key="10">
    <source>
        <dbReference type="EMBL" id="GAA2630426.1"/>
    </source>
</evidence>
<evidence type="ECO:0000259" key="8">
    <source>
        <dbReference type="Pfam" id="PF00082"/>
    </source>
</evidence>
<dbReference type="Gene3D" id="3.40.50.200">
    <property type="entry name" value="Peptidase S8/S53 domain"/>
    <property type="match status" value="1"/>
</dbReference>
<dbReference type="Pfam" id="PF05922">
    <property type="entry name" value="Inhibitor_I9"/>
    <property type="match status" value="1"/>
</dbReference>
<dbReference type="InterPro" id="IPR000209">
    <property type="entry name" value="Peptidase_S8/S53_dom"/>
</dbReference>
<reference evidence="11" key="1">
    <citation type="journal article" date="2019" name="Int. J. Syst. Evol. Microbiol.">
        <title>The Global Catalogue of Microorganisms (GCM) 10K type strain sequencing project: providing services to taxonomists for standard genome sequencing and annotation.</title>
        <authorList>
            <consortium name="The Broad Institute Genomics Platform"/>
            <consortium name="The Broad Institute Genome Sequencing Center for Infectious Disease"/>
            <person name="Wu L."/>
            <person name="Ma J."/>
        </authorList>
    </citation>
    <scope>NUCLEOTIDE SEQUENCE [LARGE SCALE GENOMIC DNA]</scope>
    <source>
        <strain evidence="11">JCM 16373</strain>
    </source>
</reference>